<dbReference type="GO" id="GO:0047714">
    <property type="term" value="F:galactolipase activity"/>
    <property type="evidence" value="ECO:0007669"/>
    <property type="project" value="UniProtKB-ARBA"/>
</dbReference>
<dbReference type="GO" id="GO:0016042">
    <property type="term" value="P:lipid catabolic process"/>
    <property type="evidence" value="ECO:0007669"/>
    <property type="project" value="UniProtKB-KW"/>
</dbReference>
<dbReference type="InterPro" id="IPR002921">
    <property type="entry name" value="Fungal_lipase-type"/>
</dbReference>
<keyword evidence="10" id="KW-0443">Lipid metabolism</keyword>
<dbReference type="InterPro" id="IPR019084">
    <property type="entry name" value="STM1-like_N"/>
</dbReference>
<dbReference type="PANTHER" id="PTHR31403">
    <property type="entry name" value="PHOSPHOLIPASE A1-IBETA2, CHLOROPLASTIC"/>
    <property type="match status" value="1"/>
</dbReference>
<evidence type="ECO:0000256" key="11">
    <source>
        <dbReference type="SAM" id="MobiDB-lite"/>
    </source>
</evidence>
<dbReference type="InterPro" id="IPR029058">
    <property type="entry name" value="AB_hydrolase_fold"/>
</dbReference>
<dbReference type="GO" id="GO:0009507">
    <property type="term" value="C:chloroplast"/>
    <property type="evidence" value="ECO:0007669"/>
    <property type="project" value="UniProtKB-SubCell"/>
</dbReference>
<dbReference type="SUPFAM" id="SSF53474">
    <property type="entry name" value="alpha/beta-Hydrolases"/>
    <property type="match status" value="1"/>
</dbReference>
<keyword evidence="8" id="KW-0809">Transit peptide</keyword>
<dbReference type="CDD" id="cd00519">
    <property type="entry name" value="Lipase_3"/>
    <property type="match status" value="1"/>
</dbReference>
<keyword evidence="9" id="KW-0442">Lipid degradation</keyword>
<evidence type="ECO:0000256" key="4">
    <source>
        <dbReference type="ARBA" id="ARBA00022490"/>
    </source>
</evidence>
<feature type="region of interest" description="Disordered" evidence="11">
    <location>
        <begin position="762"/>
        <end position="787"/>
    </location>
</feature>
<feature type="compositionally biased region" description="Basic and acidic residues" evidence="11">
    <location>
        <begin position="637"/>
        <end position="662"/>
    </location>
</feature>
<dbReference type="AlphaFoldDB" id="A0A8S2AU42"/>
<name>A0A8S2AU42_ARAAE</name>
<keyword evidence="6" id="KW-0934">Plastid</keyword>
<evidence type="ECO:0000256" key="5">
    <source>
        <dbReference type="ARBA" id="ARBA00022528"/>
    </source>
</evidence>
<dbReference type="Proteomes" id="UP000682877">
    <property type="component" value="Chromosome 7"/>
</dbReference>
<evidence type="ECO:0000259" key="12">
    <source>
        <dbReference type="SMART" id="SM01233"/>
    </source>
</evidence>
<keyword evidence="4" id="KW-0963">Cytoplasm</keyword>
<keyword evidence="5" id="KW-0150">Chloroplast</keyword>
<feature type="compositionally biased region" description="Basic and acidic residues" evidence="11">
    <location>
        <begin position="60"/>
        <end position="71"/>
    </location>
</feature>
<organism evidence="13 14">
    <name type="scientific">Arabidopsis arenosa</name>
    <name type="common">Sand rock-cress</name>
    <name type="synonym">Cardaminopsis arenosa</name>
    <dbReference type="NCBI Taxonomy" id="38785"/>
    <lineage>
        <taxon>Eukaryota</taxon>
        <taxon>Viridiplantae</taxon>
        <taxon>Streptophyta</taxon>
        <taxon>Embryophyta</taxon>
        <taxon>Tracheophyta</taxon>
        <taxon>Spermatophyta</taxon>
        <taxon>Magnoliopsida</taxon>
        <taxon>eudicotyledons</taxon>
        <taxon>Gunneridae</taxon>
        <taxon>Pentapetalae</taxon>
        <taxon>rosids</taxon>
        <taxon>malvids</taxon>
        <taxon>Brassicales</taxon>
        <taxon>Brassicaceae</taxon>
        <taxon>Camelineae</taxon>
        <taxon>Arabidopsis</taxon>
    </lineage>
</organism>
<feature type="region of interest" description="Disordered" evidence="11">
    <location>
        <begin position="390"/>
        <end position="410"/>
    </location>
</feature>
<feature type="compositionally biased region" description="Basic and acidic residues" evidence="11">
    <location>
        <begin position="685"/>
        <end position="696"/>
    </location>
</feature>
<evidence type="ECO:0000256" key="7">
    <source>
        <dbReference type="ARBA" id="ARBA00022801"/>
    </source>
</evidence>
<evidence type="ECO:0000256" key="8">
    <source>
        <dbReference type="ARBA" id="ARBA00022946"/>
    </source>
</evidence>
<dbReference type="InterPro" id="IPR006861">
    <property type="entry name" value="HABP4_PAIRBP1-bd"/>
</dbReference>
<keyword evidence="14" id="KW-1185">Reference proteome</keyword>
<dbReference type="GO" id="GO:0003676">
    <property type="term" value="F:nucleic acid binding"/>
    <property type="evidence" value="ECO:0007669"/>
    <property type="project" value="UniProtKB-ARBA"/>
</dbReference>
<dbReference type="Pfam" id="PF04774">
    <property type="entry name" value="HABP4_PAI-RBP1"/>
    <property type="match status" value="1"/>
</dbReference>
<dbReference type="Pfam" id="PF01764">
    <property type="entry name" value="Lipase_3"/>
    <property type="match status" value="1"/>
</dbReference>
<feature type="compositionally biased region" description="Gly residues" evidence="11">
    <location>
        <begin position="818"/>
        <end position="828"/>
    </location>
</feature>
<feature type="region of interest" description="Disordered" evidence="11">
    <location>
        <begin position="802"/>
        <end position="850"/>
    </location>
</feature>
<feature type="region of interest" description="Disordered" evidence="11">
    <location>
        <begin position="514"/>
        <end position="719"/>
    </location>
</feature>
<sequence length="850" mass="92265">MQTLTPNADIFHAKRRRFTCSQTSTLIPTKALSVSPARKTNKEHLRNLENVLKTSSSSIDHLENVTSRQEKTTTNTSTSSLLGGLNLARIWPQMKAAVDEMSPKNLKRLQRLLSKSSEERSPKSKLGSKWRELHGLNNWAGLLDPLDENLRRELVRYGEFVQAAYHAFHSDPEGSPRHVALPDGSFKVTKSLYATSSVRLPKWIDDVAPDLRWMTKQTSWVGYVAVCDDPREIRRMGRREIVIALRGTATLLEWSENFRPNLVSMPEPKPDQSDPTRPKVECGFNSLYTTGGQHAPSLAESLVGEITRLVELYAGEELSISVTGHSLGAAIALLAADDIAERVPHAPPVAVFSFGGPRVGNREFADRLDSKGVKVLRVVNSQDVVTKVPGIFSDNDKQGQNRNNGRSPGGIMEMVERNNPWAYSHVGAELRVDMKMSPYLKPNADVACCHDLEAYLHLVDGFLASNCPFRANAKRSLRKLLDEQRSNVKEMATLNPFDLLDDDAEDPSQLAVSIDKIDKSKKSGPVSGFPAKSAPKLPSKPLPPAQAVREARSDAPRGGGGGRGGFSRGRGGYNREDGNNGYSGGYTKPSGEGDVSKSSYERRGGGGGGGGGGAPRGSFRGEGGGGRRGGFSNEGGEGERPRRAFERRSGTGRGSDFKRDGSGRGNWGTPGEELAAETEAVAGVDTEKDAGEKLAVDDVAADANKENTVVEEKEPEDKEMTLDEYEKILEEKKKALQSLATSERKVDTKVFESMQQLSNKKSNDEIFIKLGSDKDKRKDDKEEKAKKAVSINEFLKPAEGEIYYRGGGRGGRGRGGRGRGGVSSGESGGYRNEAAPAIGDAAQFPSLGGK</sequence>
<feature type="domain" description="Hyaluronan/mRNA-binding protein" evidence="12">
    <location>
        <begin position="641"/>
        <end position="747"/>
    </location>
</feature>
<dbReference type="Gene3D" id="6.10.140.1040">
    <property type="match status" value="1"/>
</dbReference>
<evidence type="ECO:0000256" key="10">
    <source>
        <dbReference type="ARBA" id="ARBA00023098"/>
    </source>
</evidence>
<dbReference type="Gene3D" id="3.40.50.1820">
    <property type="entry name" value="alpha/beta hydrolase"/>
    <property type="match status" value="1"/>
</dbReference>
<comment type="subcellular location">
    <subcellularLocation>
        <location evidence="2">Cytoplasm</location>
    </subcellularLocation>
    <subcellularLocation>
        <location evidence="1">Plastid</location>
        <location evidence="1">Chloroplast</location>
    </subcellularLocation>
</comment>
<evidence type="ECO:0000313" key="14">
    <source>
        <dbReference type="Proteomes" id="UP000682877"/>
    </source>
</evidence>
<evidence type="ECO:0000313" key="13">
    <source>
        <dbReference type="EMBL" id="CAE6192101.1"/>
    </source>
</evidence>
<dbReference type="PANTHER" id="PTHR31403:SF2">
    <property type="entry name" value="PHOSPHOLIPASE A1-IBETA2, CHLOROPLASTIC"/>
    <property type="match status" value="1"/>
</dbReference>
<keyword evidence="7" id="KW-0378">Hydrolase</keyword>
<feature type="compositionally biased region" description="Basic and acidic residues" evidence="11">
    <location>
        <begin position="703"/>
        <end position="719"/>
    </location>
</feature>
<dbReference type="SMART" id="SM01233">
    <property type="entry name" value="HABP4_PAI-RBP1"/>
    <property type="match status" value="1"/>
</dbReference>
<feature type="compositionally biased region" description="Gly residues" evidence="11">
    <location>
        <begin position="605"/>
        <end position="635"/>
    </location>
</feature>
<evidence type="ECO:0000256" key="3">
    <source>
        <dbReference type="ARBA" id="ARBA00010701"/>
    </source>
</evidence>
<proteinExistence type="inferred from homology"/>
<evidence type="ECO:0000256" key="1">
    <source>
        <dbReference type="ARBA" id="ARBA00004229"/>
    </source>
</evidence>
<dbReference type="GO" id="GO:0008970">
    <property type="term" value="F:phospholipase A1 activity"/>
    <property type="evidence" value="ECO:0007669"/>
    <property type="project" value="UniProtKB-ARBA"/>
</dbReference>
<comment type="similarity">
    <text evidence="3">Belongs to the AB hydrolase superfamily. Lipase family.</text>
</comment>
<feature type="region of interest" description="Disordered" evidence="11">
    <location>
        <begin position="56"/>
        <end position="79"/>
    </location>
</feature>
<dbReference type="Pfam" id="PF09598">
    <property type="entry name" value="Stm1_N"/>
    <property type="match status" value="1"/>
</dbReference>
<accession>A0A8S2AU42</accession>
<dbReference type="EMBL" id="LR999457">
    <property type="protein sequence ID" value="CAE6192101.1"/>
    <property type="molecule type" value="Genomic_DNA"/>
</dbReference>
<evidence type="ECO:0000256" key="6">
    <source>
        <dbReference type="ARBA" id="ARBA00022640"/>
    </source>
</evidence>
<reference evidence="13" key="1">
    <citation type="submission" date="2021-01" db="EMBL/GenBank/DDBJ databases">
        <authorList>
            <person name="Bezrukov I."/>
        </authorList>
    </citation>
    <scope>NUCLEOTIDE SEQUENCE</scope>
</reference>
<feature type="compositionally biased region" description="Basic and acidic residues" evidence="11">
    <location>
        <begin position="762"/>
        <end position="786"/>
    </location>
</feature>
<protein>
    <recommendedName>
        <fullName evidence="12">Hyaluronan/mRNA-binding protein domain-containing protein</fullName>
    </recommendedName>
</protein>
<evidence type="ECO:0000256" key="9">
    <source>
        <dbReference type="ARBA" id="ARBA00022963"/>
    </source>
</evidence>
<feature type="compositionally biased region" description="Gly residues" evidence="11">
    <location>
        <begin position="557"/>
        <end position="572"/>
    </location>
</feature>
<evidence type="ECO:0000256" key="2">
    <source>
        <dbReference type="ARBA" id="ARBA00004496"/>
    </source>
</evidence>
<gene>
    <name evidence="13" type="ORF">AARE701A_LOCUS19217</name>
</gene>